<evidence type="ECO:0000313" key="11">
    <source>
        <dbReference type="EMBL" id="QRG08550.1"/>
    </source>
</evidence>
<dbReference type="PANTHER" id="PTHR35011">
    <property type="entry name" value="2,3-DIKETO-L-GULONATE TRAP TRANSPORTER SMALL PERMEASE PROTEIN YIAM"/>
    <property type="match status" value="1"/>
</dbReference>
<keyword evidence="2 9" id="KW-0813">Transport</keyword>
<feature type="transmembrane region" description="Helical" evidence="9">
    <location>
        <begin position="64"/>
        <end position="84"/>
    </location>
</feature>
<evidence type="ECO:0000259" key="10">
    <source>
        <dbReference type="Pfam" id="PF04290"/>
    </source>
</evidence>
<accession>A0A974PRV9</accession>
<dbReference type="PANTHER" id="PTHR35011:SF2">
    <property type="entry name" value="2,3-DIKETO-L-GULONATE TRAP TRANSPORTER SMALL PERMEASE PROTEIN YIAM"/>
    <property type="match status" value="1"/>
</dbReference>
<keyword evidence="7 9" id="KW-0472">Membrane</keyword>
<feature type="domain" description="Tripartite ATP-independent periplasmic transporters DctQ component" evidence="10">
    <location>
        <begin position="41"/>
        <end position="187"/>
    </location>
</feature>
<evidence type="ECO:0000256" key="9">
    <source>
        <dbReference type="RuleBase" id="RU369079"/>
    </source>
</evidence>
<dbReference type="GO" id="GO:0022857">
    <property type="term" value="F:transmembrane transporter activity"/>
    <property type="evidence" value="ECO:0007669"/>
    <property type="project" value="UniProtKB-UniRule"/>
</dbReference>
<evidence type="ECO:0000256" key="2">
    <source>
        <dbReference type="ARBA" id="ARBA00022448"/>
    </source>
</evidence>
<feature type="transmembrane region" description="Helical" evidence="9">
    <location>
        <begin position="162"/>
        <end position="184"/>
    </location>
</feature>
<dbReference type="GO" id="GO:0005886">
    <property type="term" value="C:plasma membrane"/>
    <property type="evidence" value="ECO:0007669"/>
    <property type="project" value="UniProtKB-SubCell"/>
</dbReference>
<keyword evidence="3" id="KW-1003">Cell membrane</keyword>
<dbReference type="GO" id="GO:0015740">
    <property type="term" value="P:C4-dicarboxylate transport"/>
    <property type="evidence" value="ECO:0007669"/>
    <property type="project" value="TreeGrafter"/>
</dbReference>
<evidence type="ECO:0000256" key="5">
    <source>
        <dbReference type="ARBA" id="ARBA00022692"/>
    </source>
</evidence>
<evidence type="ECO:0000256" key="6">
    <source>
        <dbReference type="ARBA" id="ARBA00022989"/>
    </source>
</evidence>
<reference evidence="11 12" key="1">
    <citation type="submission" date="2020-10" db="EMBL/GenBank/DDBJ databases">
        <title>Degradation of 1,4-Dioxane by Xanthobacter sp. YN2, via a Novel Group-2 Soluble Di-Iron Monooxygenase.</title>
        <authorList>
            <person name="Ma F."/>
            <person name="Wang Y."/>
            <person name="Yang J."/>
            <person name="Guo H."/>
            <person name="Su D."/>
            <person name="Yu L."/>
        </authorList>
    </citation>
    <scope>NUCLEOTIDE SEQUENCE [LARGE SCALE GENOMIC DNA]</scope>
    <source>
        <strain evidence="11 12">YN2</strain>
    </source>
</reference>
<keyword evidence="6 9" id="KW-1133">Transmembrane helix</keyword>
<dbReference type="Proteomes" id="UP000596427">
    <property type="component" value="Chromosome"/>
</dbReference>
<evidence type="ECO:0000313" key="12">
    <source>
        <dbReference type="Proteomes" id="UP000596427"/>
    </source>
</evidence>
<dbReference type="KEGG" id="xdi:EZH22_09825"/>
<evidence type="ECO:0000256" key="8">
    <source>
        <dbReference type="ARBA" id="ARBA00038436"/>
    </source>
</evidence>
<comment type="subunit">
    <text evidence="9">The complex comprises the extracytoplasmic solute receptor protein and the two transmembrane proteins.</text>
</comment>
<keyword evidence="5 9" id="KW-0812">Transmembrane</keyword>
<keyword evidence="4 9" id="KW-0997">Cell inner membrane</keyword>
<comment type="function">
    <text evidence="9">Part of the tripartite ATP-independent periplasmic (TRAP) transport system.</text>
</comment>
<dbReference type="InterPro" id="IPR007387">
    <property type="entry name" value="TRAP_DctQ"/>
</dbReference>
<organism evidence="11 12">
    <name type="scientific">Xanthobacter dioxanivorans</name>
    <dbReference type="NCBI Taxonomy" id="2528964"/>
    <lineage>
        <taxon>Bacteria</taxon>
        <taxon>Pseudomonadati</taxon>
        <taxon>Pseudomonadota</taxon>
        <taxon>Alphaproteobacteria</taxon>
        <taxon>Hyphomicrobiales</taxon>
        <taxon>Xanthobacteraceae</taxon>
        <taxon>Xanthobacter</taxon>
    </lineage>
</organism>
<comment type="subcellular location">
    <subcellularLocation>
        <location evidence="1 9">Cell inner membrane</location>
        <topology evidence="1 9">Multi-pass membrane protein</topology>
    </subcellularLocation>
</comment>
<evidence type="ECO:0000256" key="7">
    <source>
        <dbReference type="ARBA" id="ARBA00023136"/>
    </source>
</evidence>
<keyword evidence="12" id="KW-1185">Reference proteome</keyword>
<feature type="transmembrane region" description="Helical" evidence="9">
    <location>
        <begin position="105"/>
        <end position="126"/>
    </location>
</feature>
<evidence type="ECO:0000256" key="4">
    <source>
        <dbReference type="ARBA" id="ARBA00022519"/>
    </source>
</evidence>
<protein>
    <recommendedName>
        <fullName evidence="9">TRAP transporter small permease protein</fullName>
    </recommendedName>
</protein>
<comment type="similarity">
    <text evidence="8 9">Belongs to the TRAP transporter small permease family.</text>
</comment>
<dbReference type="RefSeq" id="WP_203195461.1">
    <property type="nucleotide sequence ID" value="NZ_CP063362.1"/>
</dbReference>
<evidence type="ECO:0000256" key="1">
    <source>
        <dbReference type="ARBA" id="ARBA00004429"/>
    </source>
</evidence>
<name>A0A974PRV9_9HYPH</name>
<feature type="transmembrane region" description="Helical" evidence="9">
    <location>
        <begin position="31"/>
        <end position="52"/>
    </location>
</feature>
<sequence length="207" mass="22710">MSDAKTIDAAGRSPLGFVLCLSSTLLKVERVAVIGFMALLFGLILLNVVTRYTGTPIYWIDESAIYAVVWLAFTGASAMTRLRLDFSVGLLTERLPPRGVKVARVVATLFTVLFGVSLSYMCWIWMDPVGIAAAGFDAKEFAGQTFNFLYTEHTQTLNWPTWAVSLIMPLFAVSITLHGVANLIEDLDIVPRRVHHGFPMAHAEAAS</sequence>
<dbReference type="EMBL" id="CP063362">
    <property type="protein sequence ID" value="QRG08550.1"/>
    <property type="molecule type" value="Genomic_DNA"/>
</dbReference>
<evidence type="ECO:0000256" key="3">
    <source>
        <dbReference type="ARBA" id="ARBA00022475"/>
    </source>
</evidence>
<proteinExistence type="inferred from homology"/>
<gene>
    <name evidence="11" type="ORF">EZH22_09825</name>
</gene>
<dbReference type="InterPro" id="IPR055348">
    <property type="entry name" value="DctQ"/>
</dbReference>
<dbReference type="AlphaFoldDB" id="A0A974PRV9"/>
<dbReference type="Pfam" id="PF04290">
    <property type="entry name" value="DctQ"/>
    <property type="match status" value="1"/>
</dbReference>